<dbReference type="InterPro" id="IPR032466">
    <property type="entry name" value="Metal_Hydrolase"/>
</dbReference>
<protein>
    <submittedName>
        <fullName evidence="2">Amidohydrolase</fullName>
    </submittedName>
</protein>
<dbReference type="GO" id="GO:0016810">
    <property type="term" value="F:hydrolase activity, acting on carbon-nitrogen (but not peptide) bonds"/>
    <property type="evidence" value="ECO:0007669"/>
    <property type="project" value="InterPro"/>
</dbReference>
<dbReference type="Gene3D" id="2.30.40.10">
    <property type="entry name" value="Urease, subunit C, domain 1"/>
    <property type="match status" value="1"/>
</dbReference>
<dbReference type="InterPro" id="IPR033932">
    <property type="entry name" value="YtcJ-like"/>
</dbReference>
<comment type="caution">
    <text evidence="2">The sequence shown here is derived from an EMBL/GenBank/DDBJ whole genome shotgun (WGS) entry which is preliminary data.</text>
</comment>
<keyword evidence="2" id="KW-0378">Hydrolase</keyword>
<dbReference type="AlphaFoldDB" id="A0A071M8C3"/>
<dbReference type="CDD" id="cd01300">
    <property type="entry name" value="YtcJ_like"/>
    <property type="match status" value="1"/>
</dbReference>
<organism evidence="2">
    <name type="scientific">Burkholderia cenocepacia</name>
    <dbReference type="NCBI Taxonomy" id="95486"/>
    <lineage>
        <taxon>Bacteria</taxon>
        <taxon>Pseudomonadati</taxon>
        <taxon>Pseudomonadota</taxon>
        <taxon>Betaproteobacteria</taxon>
        <taxon>Burkholderiales</taxon>
        <taxon>Burkholderiaceae</taxon>
        <taxon>Burkholderia</taxon>
        <taxon>Burkholderia cepacia complex</taxon>
    </lineage>
</organism>
<feature type="domain" description="Amidohydrolase 3" evidence="1">
    <location>
        <begin position="53"/>
        <end position="534"/>
    </location>
</feature>
<dbReference type="OrthoDB" id="8579267at2"/>
<dbReference type="Pfam" id="PF07969">
    <property type="entry name" value="Amidohydro_3"/>
    <property type="match status" value="1"/>
</dbReference>
<evidence type="ECO:0000259" key="1">
    <source>
        <dbReference type="Pfam" id="PF07969"/>
    </source>
</evidence>
<dbReference type="InterPro" id="IPR011059">
    <property type="entry name" value="Metal-dep_hydrolase_composite"/>
</dbReference>
<accession>A0A071M8C3</accession>
<dbReference type="SUPFAM" id="SSF51338">
    <property type="entry name" value="Composite domain of metallo-dependent hydrolases"/>
    <property type="match status" value="1"/>
</dbReference>
<dbReference type="Gene3D" id="3.10.310.70">
    <property type="match status" value="1"/>
</dbReference>
<reference evidence="2" key="1">
    <citation type="submission" date="2014-04" db="EMBL/GenBank/DDBJ databases">
        <title>In planta biocontrol of soil-borne Fusarium wilt of banana through a plant endophytic bacterium, Burkholderia cenocepacia 869T2.</title>
        <authorList>
            <person name="Ho Y.-N."/>
            <person name="Chiang H.-M."/>
            <person name="Chao C.-P."/>
            <person name="Su C.-C."/>
            <person name="Hsu H.-F."/>
            <person name="Guo C.-T."/>
            <person name="Hsieh J.-L."/>
            <person name="Huang C.-C."/>
        </authorList>
    </citation>
    <scope>NUCLEOTIDE SEQUENCE [LARGE SCALE GENOMIC DNA]</scope>
    <source>
        <strain evidence="2">869T2</strain>
    </source>
</reference>
<evidence type="ECO:0000313" key="2">
    <source>
        <dbReference type="EMBL" id="KEA57062.1"/>
    </source>
</evidence>
<proteinExistence type="predicted"/>
<dbReference type="PANTHER" id="PTHR22642:SF2">
    <property type="entry name" value="PROTEIN LONG AFTER FAR-RED 3"/>
    <property type="match status" value="1"/>
</dbReference>
<dbReference type="EMBL" id="JJOA01000022">
    <property type="protein sequence ID" value="KEA57062.1"/>
    <property type="molecule type" value="Genomic_DNA"/>
</dbReference>
<gene>
    <name evidence="2" type="ORF">DT99_24330</name>
</gene>
<dbReference type="InterPro" id="IPR013108">
    <property type="entry name" value="Amidohydro_3"/>
</dbReference>
<sequence length="541" mass="59503">MQHADTVYLNGLLYTGDAQRRFAQALATRDGKIVAVGRDDDIRPLAGPATRRVDLAGRLMLPGLIDGHVHPLEGHQILGDFDLSGINDPGTILQRIRACADATPNEPWVYLGGANLAAFGTYPTRELLDRIVPDRPLLVVGFDVHSGCLNTKGLEAAGIRADTPDPSGGVIERDASGAPNGVVHEAAFYRVCPLIPQLSPAGYPKSLAKAHAMAHGYGITGWFDARVDEAELQAYADAQRAGTLKAYMSAGLYANPRRDPREQIERFAAWRREYERDNLRLHTVKIFVDGVPESKTAALLEPYAGTDDCGLALWSQDALNEICLLADTAGFDLHFHTLADRAVRMTLDALEHVQRRNGMRDRRAQLAHLQLVDPADMGRFNRLGAIASVQTLWTAAREEQQQLYRDLLGAERTARNYPFRSLRNAGAMLAAGSDWSVSTMDPMQIIQTGVTHRLIDQPDSPPWNPHERLDLLTMLEAYTVNTAYALRFDDCTGSLEAGKDASFAILDRDPFAHPVETFAQTRVIETCFRGEVVHAVPGWAD</sequence>
<name>A0A071M8C3_9BURK</name>
<dbReference type="PANTHER" id="PTHR22642">
    <property type="entry name" value="IMIDAZOLONEPROPIONASE"/>
    <property type="match status" value="1"/>
</dbReference>
<dbReference type="SUPFAM" id="SSF51556">
    <property type="entry name" value="Metallo-dependent hydrolases"/>
    <property type="match status" value="1"/>
</dbReference>
<dbReference type="Gene3D" id="3.20.20.140">
    <property type="entry name" value="Metal-dependent hydrolases"/>
    <property type="match status" value="1"/>
</dbReference>